<dbReference type="InterPro" id="IPR052603">
    <property type="entry name" value="EFCB6"/>
</dbReference>
<evidence type="ECO:0000313" key="5">
    <source>
        <dbReference type="EMBL" id="GMH82548.1"/>
    </source>
</evidence>
<dbReference type="CDD" id="cd00051">
    <property type="entry name" value="EFh"/>
    <property type="match status" value="1"/>
</dbReference>
<dbReference type="SMART" id="SM00054">
    <property type="entry name" value="EFh"/>
    <property type="match status" value="8"/>
</dbReference>
<dbReference type="PANTHER" id="PTHR20875">
    <property type="entry name" value="EF-HAND CALCIUM-BINDING DOMAIN-CONTAINING PROTEIN 6-RELATED"/>
    <property type="match status" value="1"/>
</dbReference>
<name>A0A9W7EKM4_9STRA</name>
<dbReference type="GO" id="GO:0005509">
    <property type="term" value="F:calcium ion binding"/>
    <property type="evidence" value="ECO:0007669"/>
    <property type="project" value="InterPro"/>
</dbReference>
<feature type="domain" description="EF-hand" evidence="4">
    <location>
        <begin position="520"/>
        <end position="555"/>
    </location>
</feature>
<feature type="domain" description="EF-hand" evidence="4">
    <location>
        <begin position="720"/>
        <end position="755"/>
    </location>
</feature>
<dbReference type="Gene3D" id="1.10.238.10">
    <property type="entry name" value="EF-hand"/>
    <property type="match status" value="5"/>
</dbReference>
<dbReference type="EMBL" id="BLQM01000315">
    <property type="protein sequence ID" value="GMH82548.1"/>
    <property type="molecule type" value="Genomic_DNA"/>
</dbReference>
<feature type="domain" description="EF-hand" evidence="4">
    <location>
        <begin position="452"/>
        <end position="487"/>
    </location>
</feature>
<dbReference type="PANTHER" id="PTHR20875:SF0">
    <property type="entry name" value="GH12158P"/>
    <property type="match status" value="1"/>
</dbReference>
<feature type="domain" description="EF-hand" evidence="4">
    <location>
        <begin position="416"/>
        <end position="451"/>
    </location>
</feature>
<evidence type="ECO:0000259" key="4">
    <source>
        <dbReference type="PROSITE" id="PS50222"/>
    </source>
</evidence>
<feature type="compositionally biased region" description="Basic and acidic residues" evidence="3">
    <location>
        <begin position="1071"/>
        <end position="1084"/>
    </location>
</feature>
<sequence length="1495" mass="167722">MVREDLPFTSVKIKAKSLTYMHNREAPFTNKICHRENVDRGFKIHKEKLKRIRKAKPTAQTMKPMKFLEDAISKSFKASEENKQIMRENQALVKKLMRISGKREEGGNTSMNTSVLSQSGSKVGSSLAMASEANTTTTKPKLFSSTSGPDLKKFQAQRRQRIASKISRENLAMLKRLNAVRPEYSVSTLRKQRKKESTILKLRRTNYTVGHILSQPLEPIRTSKQRSLAESSFQSAATAAIAGPEPNPPTHIYVDPEALKHLPKSKPGSRRTTRPKGRKKTPETKTRPHPTFNGHSKRTSRSPSPVEVKPRHHMLKPIAVHADEASVNSMTSKSTTAASTVFNKAKDFNVFGFDKDVTSDCVVEVLMRDPWDGMFLVRVISKKQGLLSGAEISHKDAAKVEAWCEANINGAQDMLELSELLSGLFMEADQSGTGSLKYEEFIRCMEKADLGIEAHELRLVMAEADDNDDGVIDYDEFVPIAIDLIQAFKARAHARRKQQDQDAYVDEEALKMLYTDDLETTVKFLLELLHEVDNRNSGSVTRQEFKQCLNNPGTGLTKVEAKMIENEASRDKFGRIQYKSISEVVFKVRLTTIKNAIIETQASDIQKYIMDMCRDQERDDSGDDNIPDSEFPYTGQLTDRKIANLLQSANMLSLNRLQVLAIMCEADVIDGMVDYWKFVPTAAKAIENMFEPTAIAQRANLLEQSNTSDEALMQGRQREEVEDMVRKRFKASDVDGDGWLNPQEFSKCLESLELGLSKSEINALMTAADLDGNGFIDLDEFVQLAYDQLLYLEREKHIRELQSTVINETNLLMSPQHARTRAASISGVEEDTADENAVTAMEEMLIKLFTKADFNHTGYLTANEFREILDSLDLGVTSFQQTILMAEADENEDGKIQYGEFVPVCAELLQAFKAKASAEKDATAKENEINDQVKLFVANNKNQLKLKINSMIDSFSVADKNNTKSLSRSNMVSLLRSNPNLEKSEVNMILHSIPHESNGESSYNNIEEIMQEVFFANIKRKYEEEVPHSSLESHIVQMLEDEEKSLRKEEEAAMKAQKEADGGSSSSVSLEDEKMAERRKKEGGLESLDFDDDDSQVSVLSMTAGFLPANRVFNALKNAKHLRLSRVQLLAVMSLAGVDESSADEVPYRHFATIAAEMITKFYDPREIKRRALLEKRTDMNPLKLLNGLGKDDMVKRLTDKLTSIDGKGRGNVSEEIFKQVLQQCLDQCDLTKSDFSSLLTSAKRNSAGRIIWKPFVDSVYSLVLTLKRERHLHEGLGDLDESSENSGLGNDLLLVPPSKKEVEGLTKALYTQINLESRRGELTIHFSEDTGAALTSADTGGMKNPANMPHKSRKELVQDGQQHRSRSMEFLEDSKKSRFLPRMLAKVMRPVLCVDREGKTLAVNKEIWFPGVKGDGGKMWMLDLNIGVSTQYNVETGDDDIKLLAEGSGYSMMKVFKMPSLAIADEEAAIGFAENIAENVKIVKGEEGGDRFKF</sequence>
<feature type="domain" description="EF-hand" evidence="4">
    <location>
        <begin position="756"/>
        <end position="791"/>
    </location>
</feature>
<proteinExistence type="inferred from homology"/>
<dbReference type="SUPFAM" id="SSF47473">
    <property type="entry name" value="EF-hand"/>
    <property type="match status" value="3"/>
</dbReference>
<accession>A0A9W7EKM4</accession>
<feature type="region of interest" description="Disordered" evidence="3">
    <location>
        <begin position="1042"/>
        <end position="1089"/>
    </location>
</feature>
<dbReference type="InterPro" id="IPR018247">
    <property type="entry name" value="EF_Hand_1_Ca_BS"/>
</dbReference>
<feature type="compositionally biased region" description="Basic and acidic residues" evidence="3">
    <location>
        <begin position="1044"/>
        <end position="1061"/>
    </location>
</feature>
<protein>
    <recommendedName>
        <fullName evidence="4">EF-hand domain-containing protein</fullName>
    </recommendedName>
</protein>
<comment type="similarity">
    <text evidence="1">Belongs to the CFAP97 family.</text>
</comment>
<feature type="domain" description="EF-hand" evidence="4">
    <location>
        <begin position="840"/>
        <end position="875"/>
    </location>
</feature>
<evidence type="ECO:0000313" key="6">
    <source>
        <dbReference type="Proteomes" id="UP001162640"/>
    </source>
</evidence>
<dbReference type="PROSITE" id="PS00018">
    <property type="entry name" value="EF_HAND_1"/>
    <property type="match status" value="5"/>
</dbReference>
<feature type="compositionally biased region" description="Polar residues" evidence="3">
    <location>
        <begin position="132"/>
        <end position="148"/>
    </location>
</feature>
<organism evidence="5 6">
    <name type="scientific">Triparma laevis f. inornata</name>
    <dbReference type="NCBI Taxonomy" id="1714386"/>
    <lineage>
        <taxon>Eukaryota</taxon>
        <taxon>Sar</taxon>
        <taxon>Stramenopiles</taxon>
        <taxon>Ochrophyta</taxon>
        <taxon>Bolidophyceae</taxon>
        <taxon>Parmales</taxon>
        <taxon>Triparmaceae</taxon>
        <taxon>Triparma</taxon>
    </lineage>
</organism>
<feature type="region of interest" description="Disordered" evidence="3">
    <location>
        <begin position="132"/>
        <end position="155"/>
    </location>
</feature>
<evidence type="ECO:0000256" key="1">
    <source>
        <dbReference type="ARBA" id="ARBA00008315"/>
    </source>
</evidence>
<evidence type="ECO:0000256" key="2">
    <source>
        <dbReference type="ARBA" id="ARBA00022837"/>
    </source>
</evidence>
<feature type="region of interest" description="Disordered" evidence="3">
    <location>
        <begin position="221"/>
        <end position="309"/>
    </location>
</feature>
<dbReference type="Proteomes" id="UP001162640">
    <property type="component" value="Unassembled WGS sequence"/>
</dbReference>
<keyword evidence="2" id="KW-0106">Calcium</keyword>
<feature type="compositionally biased region" description="Basic residues" evidence="3">
    <location>
        <begin position="261"/>
        <end position="279"/>
    </location>
</feature>
<dbReference type="InterPro" id="IPR029488">
    <property type="entry name" value="Hmw/CFAP97"/>
</dbReference>
<dbReference type="InterPro" id="IPR011992">
    <property type="entry name" value="EF-hand-dom_pair"/>
</dbReference>
<feature type="compositionally biased region" description="Polar residues" evidence="3">
    <location>
        <begin position="225"/>
        <end position="237"/>
    </location>
</feature>
<comment type="caution">
    <text evidence="5">The sequence shown here is derived from an EMBL/GenBank/DDBJ whole genome shotgun (WGS) entry which is preliminary data.</text>
</comment>
<dbReference type="Pfam" id="PF13879">
    <property type="entry name" value="Hmw_CFAP97"/>
    <property type="match status" value="1"/>
</dbReference>
<dbReference type="PROSITE" id="PS50222">
    <property type="entry name" value="EF_HAND_2"/>
    <property type="match status" value="6"/>
</dbReference>
<dbReference type="Pfam" id="PF13499">
    <property type="entry name" value="EF-hand_7"/>
    <property type="match status" value="3"/>
</dbReference>
<dbReference type="InterPro" id="IPR002048">
    <property type="entry name" value="EF_hand_dom"/>
</dbReference>
<gene>
    <name evidence="5" type="ORF">TL16_g09295</name>
</gene>
<reference evidence="6" key="1">
    <citation type="journal article" date="2023" name="Commun. Biol.">
        <title>Genome analysis of Parmales, the sister group of diatoms, reveals the evolutionary specialization of diatoms from phago-mixotrophs to photoautotrophs.</title>
        <authorList>
            <person name="Ban H."/>
            <person name="Sato S."/>
            <person name="Yoshikawa S."/>
            <person name="Yamada K."/>
            <person name="Nakamura Y."/>
            <person name="Ichinomiya M."/>
            <person name="Sato N."/>
            <person name="Blanc-Mathieu R."/>
            <person name="Endo H."/>
            <person name="Kuwata A."/>
            <person name="Ogata H."/>
        </authorList>
    </citation>
    <scope>NUCLEOTIDE SEQUENCE [LARGE SCALE GENOMIC DNA]</scope>
</reference>
<evidence type="ECO:0000256" key="3">
    <source>
        <dbReference type="SAM" id="MobiDB-lite"/>
    </source>
</evidence>